<protein>
    <submittedName>
        <fullName evidence="2">Uncharacterized protein</fullName>
    </submittedName>
</protein>
<proteinExistence type="predicted"/>
<evidence type="ECO:0000256" key="1">
    <source>
        <dbReference type="SAM" id="MobiDB-lite"/>
    </source>
</evidence>
<sequence length="211" mass="22840">MNVKGSPPAMLRGIPTLGWRRMGLQPPWMQSKIGSGGSRGMTAPMANHPVAVRMQITAASLSDIFPPAVLGARQPCVKTASGSPRNAMCQSRVPTPSGPRQRCENSRLISGKAGIQALFGDRWRKSSLSFSRKSSGSSVNSGPCRGIHTPMLVCHQISEQNTQGHEFARRPRQNLPMCGRETKSASLDTTRKNCAFHFISTKVEINVATTQ</sequence>
<dbReference type="Proteomes" id="UP001318682">
    <property type="component" value="Chromosome"/>
</dbReference>
<feature type="compositionally biased region" description="Polar residues" evidence="1">
    <location>
        <begin position="80"/>
        <end position="94"/>
    </location>
</feature>
<evidence type="ECO:0000313" key="3">
    <source>
        <dbReference type="Proteomes" id="UP001318682"/>
    </source>
</evidence>
<keyword evidence="3" id="KW-1185">Reference proteome</keyword>
<organism evidence="2 3">
    <name type="scientific">Roseobacter fucihabitans</name>
    <dbReference type="NCBI Taxonomy" id="1537242"/>
    <lineage>
        <taxon>Bacteria</taxon>
        <taxon>Pseudomonadati</taxon>
        <taxon>Pseudomonadota</taxon>
        <taxon>Alphaproteobacteria</taxon>
        <taxon>Rhodobacterales</taxon>
        <taxon>Roseobacteraceae</taxon>
        <taxon>Roseobacter</taxon>
    </lineage>
</organism>
<name>A0ABZ2BX75_9RHOB</name>
<reference evidence="2 3" key="1">
    <citation type="submission" date="2015-07" db="EMBL/GenBank/DDBJ databases">
        <authorList>
            <person name="Voget S."/>
            <person name="Dogs M."/>
            <person name="Brinkhoff T.H."/>
            <person name="Daniel R."/>
        </authorList>
    </citation>
    <scope>NUCLEOTIDE SEQUENCE [LARGE SCALE GENOMIC DNA]</scope>
    <source>
        <strain evidence="2 3">B14</strain>
    </source>
</reference>
<gene>
    <name evidence="2" type="ORF">ROLI_030690</name>
</gene>
<accession>A0ABZ2BX75</accession>
<dbReference type="EMBL" id="CP143423">
    <property type="protein sequence ID" value="WVX49973.1"/>
    <property type="molecule type" value="Genomic_DNA"/>
</dbReference>
<feature type="region of interest" description="Disordered" evidence="1">
    <location>
        <begin position="80"/>
        <end position="102"/>
    </location>
</feature>
<reference evidence="3" key="2">
    <citation type="submission" date="2024-01" db="EMBL/GenBank/DDBJ databases">
        <title>Roseobacter fucihabitans sp. nov., isolated from the brown alga Fucus spiralis.</title>
        <authorList>
            <person name="Hahnke S."/>
            <person name="Berger M."/>
            <person name="Schlingloff A."/>
            <person name="Athale I."/>
            <person name="Neumann-Schaal M."/>
            <person name="Adenaya A."/>
            <person name="Poehlein A."/>
            <person name="Daniel R."/>
            <person name="Pertersen J."/>
            <person name="Brinkhoff T."/>
        </authorList>
    </citation>
    <scope>NUCLEOTIDE SEQUENCE [LARGE SCALE GENOMIC DNA]</scope>
    <source>
        <strain evidence="3">B14</strain>
    </source>
</reference>
<evidence type="ECO:0000313" key="2">
    <source>
        <dbReference type="EMBL" id="WVX49973.1"/>
    </source>
</evidence>